<keyword evidence="1" id="KW-1133">Transmembrane helix</keyword>
<sequence length="156" mass="16520">MAERPGRARGLAGLPSPSSAVIVWVVGMLDDRRRAGAGYAVWASHWSDAPVRGYARTHAFETAMLWSVAAGPALVAVSLIALVADLVLPWDVLSRAAGAAVLFVLGQVVLRWVLWAWTGPRSTSRTVTRLATGLLSDVLVLAVAIAVEVAARRAGW</sequence>
<accession>A0A7Y9FFN0</accession>
<name>A0A7Y9FFN0_9CELL</name>
<keyword evidence="1" id="KW-0472">Membrane</keyword>
<evidence type="ECO:0000313" key="2">
    <source>
        <dbReference type="EMBL" id="NYD86425.1"/>
    </source>
</evidence>
<proteinExistence type="predicted"/>
<feature type="transmembrane region" description="Helical" evidence="1">
    <location>
        <begin position="130"/>
        <end position="151"/>
    </location>
</feature>
<comment type="caution">
    <text evidence="2">The sequence shown here is derived from an EMBL/GenBank/DDBJ whole genome shotgun (WGS) entry which is preliminary data.</text>
</comment>
<dbReference type="RefSeq" id="WP_140458054.1">
    <property type="nucleotide sequence ID" value="NZ_BAABFI010000001.1"/>
</dbReference>
<reference evidence="2 3" key="1">
    <citation type="submission" date="2020-07" db="EMBL/GenBank/DDBJ databases">
        <title>Sequencing the genomes of 1000 actinobacteria strains.</title>
        <authorList>
            <person name="Klenk H.-P."/>
        </authorList>
    </citation>
    <scope>NUCLEOTIDE SEQUENCE [LARGE SCALE GENOMIC DNA]</scope>
    <source>
        <strain evidence="2 3">DSM 24482</strain>
    </source>
</reference>
<protein>
    <submittedName>
        <fullName evidence="2">Uncharacterized protein</fullName>
    </submittedName>
</protein>
<dbReference type="EMBL" id="JACCBK010000001">
    <property type="protein sequence ID" value="NYD86425.1"/>
    <property type="molecule type" value="Genomic_DNA"/>
</dbReference>
<organism evidence="2 3">
    <name type="scientific">Cellulomonas oligotrophica</name>
    <dbReference type="NCBI Taxonomy" id="931536"/>
    <lineage>
        <taxon>Bacteria</taxon>
        <taxon>Bacillati</taxon>
        <taxon>Actinomycetota</taxon>
        <taxon>Actinomycetes</taxon>
        <taxon>Micrococcales</taxon>
        <taxon>Cellulomonadaceae</taxon>
        <taxon>Cellulomonas</taxon>
    </lineage>
</organism>
<evidence type="ECO:0000256" key="1">
    <source>
        <dbReference type="SAM" id="Phobius"/>
    </source>
</evidence>
<evidence type="ECO:0000313" key="3">
    <source>
        <dbReference type="Proteomes" id="UP000577956"/>
    </source>
</evidence>
<feature type="transmembrane region" description="Helical" evidence="1">
    <location>
        <begin position="96"/>
        <end position="118"/>
    </location>
</feature>
<gene>
    <name evidence="2" type="ORF">BKA21_001974</name>
</gene>
<keyword evidence="1" id="KW-0812">Transmembrane</keyword>
<dbReference type="Proteomes" id="UP000577956">
    <property type="component" value="Unassembled WGS sequence"/>
</dbReference>
<feature type="transmembrane region" description="Helical" evidence="1">
    <location>
        <begin position="63"/>
        <end position="84"/>
    </location>
</feature>
<dbReference type="AlphaFoldDB" id="A0A7Y9FFN0"/>